<feature type="transmembrane region" description="Helical" evidence="7">
    <location>
        <begin position="277"/>
        <end position="298"/>
    </location>
</feature>
<dbReference type="InterPro" id="IPR010656">
    <property type="entry name" value="DctM"/>
</dbReference>
<dbReference type="OrthoDB" id="7912926at2"/>
<evidence type="ECO:0000256" key="4">
    <source>
        <dbReference type="ARBA" id="ARBA00022692"/>
    </source>
</evidence>
<dbReference type="PANTHER" id="PTHR33362">
    <property type="entry name" value="SIALIC ACID TRAP TRANSPORTER PERMEASE PROTEIN SIAT-RELATED"/>
    <property type="match status" value="1"/>
</dbReference>
<feature type="domain" description="TRAP C4-dicarboxylate transport system permease DctM subunit" evidence="8">
    <location>
        <begin position="12"/>
        <end position="422"/>
    </location>
</feature>
<gene>
    <name evidence="9" type="ORF">FJU08_15085</name>
</gene>
<keyword evidence="4 7" id="KW-0812">Transmembrane</keyword>
<feature type="transmembrane region" description="Helical" evidence="7">
    <location>
        <begin position="146"/>
        <end position="167"/>
    </location>
</feature>
<dbReference type="Proteomes" id="UP000318801">
    <property type="component" value="Unassembled WGS sequence"/>
</dbReference>
<dbReference type="AlphaFoldDB" id="A0A506U494"/>
<dbReference type="GO" id="GO:0022857">
    <property type="term" value="F:transmembrane transporter activity"/>
    <property type="evidence" value="ECO:0007669"/>
    <property type="project" value="UniProtKB-UniRule"/>
</dbReference>
<keyword evidence="5 7" id="KW-1133">Transmembrane helix</keyword>
<accession>A0A506U494</accession>
<feature type="transmembrane region" description="Helical" evidence="7">
    <location>
        <begin position="60"/>
        <end position="80"/>
    </location>
</feature>
<reference evidence="9 10" key="1">
    <citation type="submission" date="2019-06" db="EMBL/GenBank/DDBJ databases">
        <authorList>
            <person name="Li M."/>
        </authorList>
    </citation>
    <scope>NUCLEOTIDE SEQUENCE [LARGE SCALE GENOMIC DNA]</scope>
    <source>
        <strain evidence="9 10">BGMRC2036</strain>
    </source>
</reference>
<comment type="similarity">
    <text evidence="7">Belongs to the TRAP transporter large permease family.</text>
</comment>
<keyword evidence="2" id="KW-1003">Cell membrane</keyword>
<evidence type="ECO:0000256" key="3">
    <source>
        <dbReference type="ARBA" id="ARBA00022519"/>
    </source>
</evidence>
<feature type="transmembrane region" description="Helical" evidence="7">
    <location>
        <begin position="219"/>
        <end position="241"/>
    </location>
</feature>
<feature type="transmembrane region" description="Helical" evidence="7">
    <location>
        <begin position="401"/>
        <end position="426"/>
    </location>
</feature>
<evidence type="ECO:0000313" key="10">
    <source>
        <dbReference type="Proteomes" id="UP000318801"/>
    </source>
</evidence>
<name>A0A506U494_9HYPH</name>
<evidence type="ECO:0000256" key="2">
    <source>
        <dbReference type="ARBA" id="ARBA00022475"/>
    </source>
</evidence>
<dbReference type="PANTHER" id="PTHR33362:SF5">
    <property type="entry name" value="C4-DICARBOXYLATE TRAP TRANSPORTER LARGE PERMEASE PROTEIN DCTM"/>
    <property type="match status" value="1"/>
</dbReference>
<comment type="caution">
    <text evidence="7">Lacks conserved residue(s) required for the propagation of feature annotation.</text>
</comment>
<evidence type="ECO:0000256" key="5">
    <source>
        <dbReference type="ARBA" id="ARBA00022989"/>
    </source>
</evidence>
<evidence type="ECO:0000259" key="8">
    <source>
        <dbReference type="Pfam" id="PF06808"/>
    </source>
</evidence>
<sequence>MRLIEIALVAVLLFAALLVGSVWIGLSLFGGGYILLTIYKPNIPLETFSGKLLWTAATSQELLALPLFILMSDILVTAKLGRSLFSGLAPWVSRLPGGLVHVNVVGSTLFAAVSGSSAATTAIVGRVTLPELQAHGYDRRLSMGSLAGAGTLGFLIPPSIIMIIYGVVSEQSILRLFIAGIIPGLLLACFYSLYIAVHHTVIGGHRDARRYSWAERWKGLAEIGPMAALIAGIMGSLYFGLASPTELASVGVLGAIILSAVRGELNLTNLALAGRRAVRTTAMMGLILLGAALLNAAFGFLGLPRAAADWIAGLGLSPFTLIAALLLFYVVIGMFLDGTSIIVMTLPVTLPLVTAAGFDPIWFGIFIVIAVEISQITPPIGFNLFVIQAQTSETVGNLVRAVFPFFMILVGFALLLAAFPQIVLFLPGQMT</sequence>
<keyword evidence="6 7" id="KW-0472">Membrane</keyword>
<dbReference type="PIRSF" id="PIRSF006066">
    <property type="entry name" value="HI0050"/>
    <property type="match status" value="1"/>
</dbReference>
<feature type="transmembrane region" description="Helical" evidence="7">
    <location>
        <begin position="247"/>
        <end position="265"/>
    </location>
</feature>
<dbReference type="GO" id="GO:0005886">
    <property type="term" value="C:plasma membrane"/>
    <property type="evidence" value="ECO:0007669"/>
    <property type="project" value="UniProtKB-SubCell"/>
</dbReference>
<dbReference type="Pfam" id="PF06808">
    <property type="entry name" value="DctM"/>
    <property type="match status" value="1"/>
</dbReference>
<comment type="function">
    <text evidence="7">Part of the tripartite ATP-independent periplasmic (TRAP) transport system.</text>
</comment>
<comment type="caution">
    <text evidence="9">The sequence shown here is derived from an EMBL/GenBank/DDBJ whole genome shotgun (WGS) entry which is preliminary data.</text>
</comment>
<keyword evidence="10" id="KW-1185">Reference proteome</keyword>
<protein>
    <recommendedName>
        <fullName evidence="7">TRAP transporter large permease protein</fullName>
    </recommendedName>
</protein>
<evidence type="ECO:0000256" key="7">
    <source>
        <dbReference type="RuleBase" id="RU369079"/>
    </source>
</evidence>
<feature type="transmembrane region" description="Helical" evidence="7">
    <location>
        <begin position="310"/>
        <end position="336"/>
    </location>
</feature>
<keyword evidence="7" id="KW-0813">Transport</keyword>
<feature type="transmembrane region" description="Helical" evidence="7">
    <location>
        <begin position="6"/>
        <end position="39"/>
    </location>
</feature>
<organism evidence="9 10">
    <name type="scientific">Martelella alba</name>
    <dbReference type="NCBI Taxonomy" id="2590451"/>
    <lineage>
        <taxon>Bacteria</taxon>
        <taxon>Pseudomonadati</taxon>
        <taxon>Pseudomonadota</taxon>
        <taxon>Alphaproteobacteria</taxon>
        <taxon>Hyphomicrobiales</taxon>
        <taxon>Aurantimonadaceae</taxon>
        <taxon>Martelella</taxon>
    </lineage>
</organism>
<evidence type="ECO:0000313" key="9">
    <source>
        <dbReference type="EMBL" id="TPW29172.1"/>
    </source>
</evidence>
<proteinExistence type="inferred from homology"/>
<evidence type="ECO:0000256" key="1">
    <source>
        <dbReference type="ARBA" id="ARBA00004429"/>
    </source>
</evidence>
<dbReference type="InterPro" id="IPR004681">
    <property type="entry name" value="TRAP_DctM"/>
</dbReference>
<dbReference type="EMBL" id="VHLG01000010">
    <property type="protein sequence ID" value="TPW29172.1"/>
    <property type="molecule type" value="Genomic_DNA"/>
</dbReference>
<feature type="transmembrane region" description="Helical" evidence="7">
    <location>
        <begin position="173"/>
        <end position="198"/>
    </location>
</feature>
<keyword evidence="3 7" id="KW-0997">Cell inner membrane</keyword>
<comment type="subunit">
    <text evidence="7">The complex comprises the extracytoplasmic solute receptor protein and the two transmembrane proteins.</text>
</comment>
<comment type="subcellular location">
    <subcellularLocation>
        <location evidence="1 7">Cell inner membrane</location>
        <topology evidence="1 7">Multi-pass membrane protein</topology>
    </subcellularLocation>
</comment>
<dbReference type="NCBIfam" id="TIGR00786">
    <property type="entry name" value="dctM"/>
    <property type="match status" value="1"/>
</dbReference>
<evidence type="ECO:0000256" key="6">
    <source>
        <dbReference type="ARBA" id="ARBA00023136"/>
    </source>
</evidence>